<protein>
    <recommendedName>
        <fullName evidence="2">Protein FAR1-RELATED SEQUENCE</fullName>
    </recommendedName>
</protein>
<organism evidence="5 6">
    <name type="scientific">Panicum virgatum</name>
    <name type="common">Blackwell switchgrass</name>
    <dbReference type="NCBI Taxonomy" id="38727"/>
    <lineage>
        <taxon>Eukaryota</taxon>
        <taxon>Viridiplantae</taxon>
        <taxon>Streptophyta</taxon>
        <taxon>Embryophyta</taxon>
        <taxon>Tracheophyta</taxon>
        <taxon>Spermatophyta</taxon>
        <taxon>Magnoliopsida</taxon>
        <taxon>Liliopsida</taxon>
        <taxon>Poales</taxon>
        <taxon>Poaceae</taxon>
        <taxon>PACMAD clade</taxon>
        <taxon>Panicoideae</taxon>
        <taxon>Panicodae</taxon>
        <taxon>Paniceae</taxon>
        <taxon>Panicinae</taxon>
        <taxon>Panicum</taxon>
        <taxon>Panicum sect. Hiantes</taxon>
    </lineage>
</organism>
<keyword evidence="6" id="KW-1185">Reference proteome</keyword>
<dbReference type="PANTHER" id="PTHR31669:SF217">
    <property type="entry name" value="PROTEIN FAR1-RELATED SEQUENCE"/>
    <property type="match status" value="1"/>
</dbReference>
<dbReference type="InterPro" id="IPR007527">
    <property type="entry name" value="Znf_SWIM"/>
</dbReference>
<keyword evidence="1 2" id="KW-0863">Zinc-finger</keyword>
<accession>A0A8T0SJW8</accession>
<proteinExistence type="inferred from homology"/>
<dbReference type="Pfam" id="PF03101">
    <property type="entry name" value="FAR1"/>
    <property type="match status" value="1"/>
</dbReference>
<dbReference type="GO" id="GO:0005634">
    <property type="term" value="C:nucleus"/>
    <property type="evidence" value="ECO:0007669"/>
    <property type="project" value="UniProtKB-SubCell"/>
</dbReference>
<evidence type="ECO:0000259" key="4">
    <source>
        <dbReference type="PROSITE" id="PS50966"/>
    </source>
</evidence>
<feature type="domain" description="SWIM-type" evidence="4">
    <location>
        <begin position="505"/>
        <end position="541"/>
    </location>
</feature>
<keyword evidence="2" id="KW-0539">Nucleus</keyword>
<feature type="region of interest" description="Disordered" evidence="3">
    <location>
        <begin position="732"/>
        <end position="754"/>
    </location>
</feature>
<dbReference type="InterPro" id="IPR018289">
    <property type="entry name" value="MULE_transposase_dom"/>
</dbReference>
<dbReference type="Proteomes" id="UP000823388">
    <property type="component" value="Chromosome 5K"/>
</dbReference>
<dbReference type="PANTHER" id="PTHR31669">
    <property type="entry name" value="PROTEIN FAR1-RELATED SEQUENCE 10-RELATED"/>
    <property type="match status" value="1"/>
</dbReference>
<evidence type="ECO:0000256" key="3">
    <source>
        <dbReference type="SAM" id="MobiDB-lite"/>
    </source>
</evidence>
<dbReference type="PROSITE" id="PS50966">
    <property type="entry name" value="ZF_SWIM"/>
    <property type="match status" value="1"/>
</dbReference>
<comment type="subcellular location">
    <subcellularLocation>
        <location evidence="2">Nucleus</location>
    </subcellularLocation>
</comment>
<evidence type="ECO:0000313" key="5">
    <source>
        <dbReference type="EMBL" id="KAG2598780.1"/>
    </source>
</evidence>
<name>A0A8T0SJW8_PANVG</name>
<feature type="region of interest" description="Disordered" evidence="3">
    <location>
        <begin position="623"/>
        <end position="690"/>
    </location>
</feature>
<dbReference type="InterPro" id="IPR004330">
    <property type="entry name" value="FAR1_DNA_bnd_dom"/>
</dbReference>
<comment type="similarity">
    <text evidence="2">Belongs to the FHY3/FAR1 family.</text>
</comment>
<comment type="function">
    <text evidence="2">Putative transcription activator involved in regulating light control of development.</text>
</comment>
<comment type="caution">
    <text evidence="5">The sequence shown here is derived from an EMBL/GenBank/DDBJ whole genome shotgun (WGS) entry which is preliminary data.</text>
</comment>
<reference evidence="5 6" key="1">
    <citation type="submission" date="2020-05" db="EMBL/GenBank/DDBJ databases">
        <title>WGS assembly of Panicum virgatum.</title>
        <authorList>
            <person name="Lovell J.T."/>
            <person name="Jenkins J."/>
            <person name="Shu S."/>
            <person name="Juenger T.E."/>
            <person name="Schmutz J."/>
        </authorList>
    </citation>
    <scope>NUCLEOTIDE SEQUENCE [LARGE SCALE GENOMIC DNA]</scope>
    <source>
        <strain evidence="6">cv. AP13</strain>
    </source>
</reference>
<dbReference type="AlphaFoldDB" id="A0A8T0SJW8"/>
<dbReference type="EMBL" id="CM029045">
    <property type="protein sequence ID" value="KAG2598780.1"/>
    <property type="molecule type" value="Genomic_DNA"/>
</dbReference>
<evidence type="ECO:0000256" key="1">
    <source>
        <dbReference type="PROSITE-ProRule" id="PRU00325"/>
    </source>
</evidence>
<dbReference type="GO" id="GO:0008270">
    <property type="term" value="F:zinc ion binding"/>
    <property type="evidence" value="ECO:0007669"/>
    <property type="project" value="UniProtKB-UniRule"/>
</dbReference>
<gene>
    <name evidence="5" type="ORF">PVAP13_5KG396607</name>
</gene>
<keyword evidence="2" id="KW-0479">Metal-binding</keyword>
<evidence type="ECO:0000256" key="2">
    <source>
        <dbReference type="RuleBase" id="RU367018"/>
    </source>
</evidence>
<evidence type="ECO:0000313" key="6">
    <source>
        <dbReference type="Proteomes" id="UP000823388"/>
    </source>
</evidence>
<sequence>MTTPAAAQAPAQNSEVETADPLHHVTMLTPPAALPPGSLQTPDTAQVVYPNWVCSREGWHKGKKGEEPNKTERGSKRCGCPAYVKVKHDKKRGLWYFDHVQQAHNHKLEPSPWMTRYMHAHKNMEEAMCDIFNIMTRNGVPHQAALNVMADLYDGRHMWGFTEKDIKNMKAEKVREERDDDLNKLLQFFRECKENNEHFYWDVDADPKIGVVRNIFWSHASQWAEYRDFRDVITFDTTHKTNSRHMPLAMFVGANNNLKNVTFGQALIGDESTRSFKWLFETFKSCMGGRQPHVILTDEDLAMRQAIKVVFDKTHHRNCRWHILRLWEFNLDQLYTQHKDMKLKEKLESLINYPLGPTQFEVEWNSLVDECRWISAYFKGMYCGRMTSTQRSESHNRVLKDGYVNESTSLHMFAKRMLDSLQHANHMDAGETHYIQAEVVRACKAKFDEQLSRVYTRAVYQEYKKQYNNSTAFVIEPDPDPRVKNGWLVKHQNGEGSFCWAQHAFMVVADKDAGEYSCECKQWEHAGLFCMHIIRAFTHLQVRMIPERYILKRYTRDAKEEFTWDRHNGVRIGAQASKEQCRMSKLLPKLMRLGRAGSKSDHAFEEANRQLDKITPGIELFPRSADEESSGPTPLASGSVEQSGSTGTNSPPSSTPMHAGMLLIEPEMSRTKGQGPGKQKKNDVQAPLNGTSLSTYTRVNYGDRQCGICGVRGTHYSTTCLMNPDRSKSVEMRAARKNTKRIMGPQGKEAGQRS</sequence>
<dbReference type="GO" id="GO:0006355">
    <property type="term" value="P:regulation of DNA-templated transcription"/>
    <property type="evidence" value="ECO:0007669"/>
    <property type="project" value="UniProtKB-UniRule"/>
</dbReference>
<dbReference type="InterPro" id="IPR031052">
    <property type="entry name" value="FHY3/FAR1"/>
</dbReference>
<dbReference type="Pfam" id="PF10551">
    <property type="entry name" value="MULE"/>
    <property type="match status" value="1"/>
</dbReference>
<keyword evidence="2" id="KW-0862">Zinc</keyword>
<feature type="compositionally biased region" description="Low complexity" evidence="3">
    <location>
        <begin position="643"/>
        <end position="656"/>
    </location>
</feature>